<evidence type="ECO:0000256" key="1">
    <source>
        <dbReference type="SAM" id="SignalP"/>
    </source>
</evidence>
<keyword evidence="3" id="KW-1185">Reference proteome</keyword>
<protein>
    <submittedName>
        <fullName evidence="2">Retropepsin-like aspartic protease</fullName>
        <ecNumber evidence="2">3.4.23.-</ecNumber>
    </submittedName>
</protein>
<feature type="signal peptide" evidence="1">
    <location>
        <begin position="1"/>
        <end position="33"/>
    </location>
</feature>
<dbReference type="Gene3D" id="2.40.70.10">
    <property type="entry name" value="Acid Proteases"/>
    <property type="match status" value="1"/>
</dbReference>
<dbReference type="InterPro" id="IPR001969">
    <property type="entry name" value="Aspartic_peptidase_AS"/>
</dbReference>
<reference evidence="2 3" key="1">
    <citation type="submission" date="2024-04" db="EMBL/GenBank/DDBJ databases">
        <title>Dissimilatory iodate-reducing microorganisms contribute to the enrichment of iodine in groundwater.</title>
        <authorList>
            <person name="Jiang Z."/>
        </authorList>
    </citation>
    <scope>NUCLEOTIDE SEQUENCE [LARGE SCALE GENOMIC DNA]</scope>
    <source>
        <strain evidence="2 3">NCP973</strain>
    </source>
</reference>
<dbReference type="NCBIfam" id="TIGR02281">
    <property type="entry name" value="clan_AA_DTGA"/>
    <property type="match status" value="1"/>
</dbReference>
<dbReference type="GO" id="GO:0016787">
    <property type="term" value="F:hydrolase activity"/>
    <property type="evidence" value="ECO:0007669"/>
    <property type="project" value="UniProtKB-KW"/>
</dbReference>
<dbReference type="InterPro" id="IPR034122">
    <property type="entry name" value="Retropepsin-like_bacterial"/>
</dbReference>
<evidence type="ECO:0000313" key="3">
    <source>
        <dbReference type="Proteomes" id="UP001479520"/>
    </source>
</evidence>
<dbReference type="PROSITE" id="PS00141">
    <property type="entry name" value="ASP_PROTEASE"/>
    <property type="match status" value="1"/>
</dbReference>
<name>A0ABZ2XN72_9RHOO</name>
<proteinExistence type="predicted"/>
<organism evidence="2 3">
    <name type="scientific">Azonexus hydrophilus</name>
    <dbReference type="NCBI Taxonomy" id="418702"/>
    <lineage>
        <taxon>Bacteria</taxon>
        <taxon>Pseudomonadati</taxon>
        <taxon>Pseudomonadota</taxon>
        <taxon>Betaproteobacteria</taxon>
        <taxon>Rhodocyclales</taxon>
        <taxon>Azonexaceae</taxon>
        <taxon>Azonexus</taxon>
    </lineage>
</organism>
<accession>A0ABZ2XN72</accession>
<keyword evidence="2" id="KW-0378">Hydrolase</keyword>
<dbReference type="EMBL" id="CP151406">
    <property type="protein sequence ID" value="WZJ22904.1"/>
    <property type="molecule type" value="Genomic_DNA"/>
</dbReference>
<dbReference type="InterPro" id="IPR011969">
    <property type="entry name" value="Clan_AA_Asp_peptidase_C"/>
</dbReference>
<dbReference type="InterPro" id="IPR021109">
    <property type="entry name" value="Peptidase_aspartic_dom_sf"/>
</dbReference>
<dbReference type="SUPFAM" id="SSF50630">
    <property type="entry name" value="Acid proteases"/>
    <property type="match status" value="1"/>
</dbReference>
<dbReference type="RefSeq" id="WP_341744421.1">
    <property type="nucleotide sequence ID" value="NZ_CP151406.1"/>
</dbReference>
<dbReference type="Pfam" id="PF13975">
    <property type="entry name" value="gag-asp_proteas"/>
    <property type="match status" value="1"/>
</dbReference>
<feature type="chain" id="PRO_5045978049" evidence="1">
    <location>
        <begin position="34"/>
        <end position="224"/>
    </location>
</feature>
<keyword evidence="1" id="KW-0732">Signal</keyword>
<dbReference type="EC" id="3.4.23.-" evidence="2"/>
<evidence type="ECO:0000313" key="2">
    <source>
        <dbReference type="EMBL" id="WZJ22904.1"/>
    </source>
</evidence>
<sequence length="224" mass="23379">MATGFMAVLRLAGKGVHFTLAAFCLLLSSALAAQEVGLAGIIGSKALLKINGGAPRAVPVGATVDGVKVVSVQGDQVVVEINGRKRPLKVGQNAVGVAASSDSDRLVLQADGQGHFFTTGTINGVSVRFLVDTGASMISLGASDARRMGLDFNRGQKGISQTANGQVVVSKIQLDNVRIGGMTLHQVDAVIHQTDLPIALLGMSVLNRMEMQRDGSTMTLKRRF</sequence>
<dbReference type="Proteomes" id="UP001479520">
    <property type="component" value="Chromosome"/>
</dbReference>
<gene>
    <name evidence="2" type="ORF">AADV58_07100</name>
</gene>
<dbReference type="CDD" id="cd05483">
    <property type="entry name" value="retropepsin_like_bacteria"/>
    <property type="match status" value="1"/>
</dbReference>